<evidence type="ECO:0000313" key="2">
    <source>
        <dbReference type="Proteomes" id="UP001163255"/>
    </source>
</evidence>
<proteinExistence type="predicted"/>
<evidence type="ECO:0000313" key="1">
    <source>
        <dbReference type="EMBL" id="UYM18128.1"/>
    </source>
</evidence>
<dbReference type="Proteomes" id="UP001163255">
    <property type="component" value="Chromosome"/>
</dbReference>
<gene>
    <name evidence="1" type="ORF">NX720_09545</name>
</gene>
<dbReference type="RefSeq" id="WP_262600888.1">
    <property type="nucleotide sequence ID" value="NZ_CP103300.1"/>
</dbReference>
<protein>
    <submittedName>
        <fullName evidence="1">Uncharacterized protein</fullName>
    </submittedName>
</protein>
<sequence length="99" mass="11309">MLKNTRSTIRKIVFAVLLFPSVALPEGIGFYVHAFFSPSGLAWFSWVPDSPSDGYLNWYDHSGLYVSTPIQNVGFDFLAETISFYIYGMQYIFPYLCTN</sequence>
<reference evidence="1" key="1">
    <citation type="submission" date="2022-10" db="EMBL/GenBank/DDBJ databases">
        <title>Completed Genome Sequence of two octocoral isolated bacterium, Endozoicomonas euniceicola EF212T and Endozoicomonas gorgoniicola PS125T.</title>
        <authorList>
            <person name="Chiou Y.-J."/>
            <person name="Chen Y.-H."/>
        </authorList>
    </citation>
    <scope>NUCLEOTIDE SEQUENCE</scope>
    <source>
        <strain evidence="1">EF212</strain>
    </source>
</reference>
<dbReference type="EMBL" id="CP103300">
    <property type="protein sequence ID" value="UYM18128.1"/>
    <property type="molecule type" value="Genomic_DNA"/>
</dbReference>
<name>A0ABY6GZ99_9GAMM</name>
<organism evidence="1 2">
    <name type="scientific">Endozoicomonas euniceicola</name>
    <dbReference type="NCBI Taxonomy" id="1234143"/>
    <lineage>
        <taxon>Bacteria</taxon>
        <taxon>Pseudomonadati</taxon>
        <taxon>Pseudomonadota</taxon>
        <taxon>Gammaproteobacteria</taxon>
        <taxon>Oceanospirillales</taxon>
        <taxon>Endozoicomonadaceae</taxon>
        <taxon>Endozoicomonas</taxon>
    </lineage>
</organism>
<keyword evidence="2" id="KW-1185">Reference proteome</keyword>
<accession>A0ABY6GZ99</accession>